<accession>A0A7R9A2C9</accession>
<feature type="domain" description="HTH CENPB-type" evidence="5">
    <location>
        <begin position="142"/>
        <end position="208"/>
    </location>
</feature>
<dbReference type="SUPFAM" id="SSF46689">
    <property type="entry name" value="Homeodomain-like"/>
    <property type="match status" value="2"/>
</dbReference>
<reference evidence="6" key="1">
    <citation type="submission" date="2020-11" db="EMBL/GenBank/DDBJ databases">
        <authorList>
            <person name="Tran Van P."/>
        </authorList>
    </citation>
    <scope>NUCLEOTIDE SEQUENCE</scope>
</reference>
<dbReference type="InterPro" id="IPR009057">
    <property type="entry name" value="Homeodomain-like_sf"/>
</dbReference>
<feature type="region of interest" description="Disordered" evidence="4">
    <location>
        <begin position="106"/>
        <end position="128"/>
    </location>
</feature>
<feature type="compositionally biased region" description="Acidic residues" evidence="4">
    <location>
        <begin position="111"/>
        <end position="120"/>
    </location>
</feature>
<keyword evidence="3" id="KW-0539">Nucleus</keyword>
<evidence type="ECO:0000256" key="2">
    <source>
        <dbReference type="ARBA" id="ARBA00023125"/>
    </source>
</evidence>
<proteinExistence type="predicted"/>
<gene>
    <name evidence="6" type="ORF">DSTB1V02_LOCUS507</name>
</gene>
<dbReference type="InterPro" id="IPR007889">
    <property type="entry name" value="HTH_Psq"/>
</dbReference>
<dbReference type="Proteomes" id="UP000677054">
    <property type="component" value="Unassembled WGS sequence"/>
</dbReference>
<evidence type="ECO:0000313" key="6">
    <source>
        <dbReference type="EMBL" id="CAD7240484.1"/>
    </source>
</evidence>
<evidence type="ECO:0000256" key="4">
    <source>
        <dbReference type="SAM" id="MobiDB-lite"/>
    </source>
</evidence>
<keyword evidence="7" id="KW-1185">Reference proteome</keyword>
<dbReference type="PANTHER" id="PTHR19303">
    <property type="entry name" value="TRANSPOSON"/>
    <property type="match status" value="1"/>
</dbReference>
<dbReference type="InterPro" id="IPR006600">
    <property type="entry name" value="HTH_CenpB_DNA-bd_dom"/>
</dbReference>
<dbReference type="InterPro" id="IPR050863">
    <property type="entry name" value="CenT-Element_Derived"/>
</dbReference>
<evidence type="ECO:0000313" key="7">
    <source>
        <dbReference type="Proteomes" id="UP000677054"/>
    </source>
</evidence>
<dbReference type="EMBL" id="LR899553">
    <property type="protein sequence ID" value="CAD7240484.1"/>
    <property type="molecule type" value="Genomic_DNA"/>
</dbReference>
<evidence type="ECO:0000256" key="3">
    <source>
        <dbReference type="ARBA" id="ARBA00023242"/>
    </source>
</evidence>
<evidence type="ECO:0000259" key="5">
    <source>
        <dbReference type="PROSITE" id="PS51253"/>
    </source>
</evidence>
<organism evidence="6">
    <name type="scientific">Darwinula stevensoni</name>
    <dbReference type="NCBI Taxonomy" id="69355"/>
    <lineage>
        <taxon>Eukaryota</taxon>
        <taxon>Metazoa</taxon>
        <taxon>Ecdysozoa</taxon>
        <taxon>Arthropoda</taxon>
        <taxon>Crustacea</taxon>
        <taxon>Oligostraca</taxon>
        <taxon>Ostracoda</taxon>
        <taxon>Podocopa</taxon>
        <taxon>Podocopida</taxon>
        <taxon>Darwinulocopina</taxon>
        <taxon>Darwinuloidea</taxon>
        <taxon>Darwinulidae</taxon>
        <taxon>Darwinula</taxon>
    </lineage>
</organism>
<dbReference type="OrthoDB" id="9909311at2759"/>
<dbReference type="GO" id="GO:0005634">
    <property type="term" value="C:nucleus"/>
    <property type="evidence" value="ECO:0007669"/>
    <property type="project" value="UniProtKB-SubCell"/>
</dbReference>
<dbReference type="Gene3D" id="1.10.10.60">
    <property type="entry name" value="Homeodomain-like"/>
    <property type="match status" value="2"/>
</dbReference>
<keyword evidence="2" id="KW-0238">DNA-binding</keyword>
<name>A0A7R9A2C9_9CRUS</name>
<dbReference type="Pfam" id="PF03221">
    <property type="entry name" value="HTH_Tnp_Tc5"/>
    <property type="match status" value="1"/>
</dbReference>
<dbReference type="Pfam" id="PF04218">
    <property type="entry name" value="CENP-B_N"/>
    <property type="match status" value="1"/>
</dbReference>
<dbReference type="EMBL" id="CAJPEV010000036">
    <property type="protein sequence ID" value="CAG0879255.1"/>
    <property type="molecule type" value="Genomic_DNA"/>
</dbReference>
<comment type="subcellular location">
    <subcellularLocation>
        <location evidence="1">Nucleus</location>
    </subcellularLocation>
</comment>
<sequence length="208" mass="23540">MKPTQDNSGVDPKRLTLEEKVHLIRTVKEGRLKKKDITENFGIPPSTLSTITRSKDKVLSAHEKRLFTASCKKLKTAKHEDVEAALLRWFPEPITEASIISGIKDCSQESEPGDESDGEQEATYNALPPSLSDANDALAMVRKFLLSRGEMPVDFGSLLRWFREVRDSTTPVSRTLMREKADQLEKELGVDFSVSWLEQFKHRHGIVF</sequence>
<dbReference type="PROSITE" id="PS51253">
    <property type="entry name" value="HTH_CENPB"/>
    <property type="match status" value="1"/>
</dbReference>
<evidence type="ECO:0000256" key="1">
    <source>
        <dbReference type="ARBA" id="ARBA00004123"/>
    </source>
</evidence>
<protein>
    <recommendedName>
        <fullName evidence="5">HTH CENPB-type domain-containing protein</fullName>
    </recommendedName>
</protein>
<dbReference type="GO" id="GO:0003677">
    <property type="term" value="F:DNA binding"/>
    <property type="evidence" value="ECO:0007669"/>
    <property type="project" value="UniProtKB-KW"/>
</dbReference>
<dbReference type="AlphaFoldDB" id="A0A7R9A2C9"/>
<dbReference type="PANTHER" id="PTHR19303:SF73">
    <property type="entry name" value="PROTEIN PDC2"/>
    <property type="match status" value="1"/>
</dbReference>